<evidence type="ECO:0008006" key="3">
    <source>
        <dbReference type="Google" id="ProtNLM"/>
    </source>
</evidence>
<dbReference type="OrthoDB" id="3258141at2759"/>
<dbReference type="Proteomes" id="UP000076154">
    <property type="component" value="Unassembled WGS sequence"/>
</dbReference>
<proteinExistence type="predicted"/>
<evidence type="ECO:0000313" key="1">
    <source>
        <dbReference type="EMBL" id="RDB15209.1"/>
    </source>
</evidence>
<protein>
    <recommendedName>
        <fullName evidence="3">Fungal-type protein kinase domain-containing protein</fullName>
    </recommendedName>
</protein>
<name>A0A369IZN9_HYPMA</name>
<gene>
    <name evidence="1" type="ORF">Hypma_004706</name>
</gene>
<dbReference type="InParanoid" id="A0A369IZN9"/>
<sequence>MANLIRSAKPSSKWSTIELYAFNITIESPSLPPPPVTVSDVILNNEELPEDNANCTKADRQFFYLMGDATMPGEESFVEDFLVFLLDLVDYNCGTRVVHTRCELEFNMCGETVDAKPDVGVFDGPGISGTCVLLAKVDKSGTISEAMLIAEAIAAFTDACRIARSIGRPAPRMKTVAGIIMDRTTPAYYKIPITEELIYEVMAGQYPQTRTVVQRFTPVSPSSKSGYVRGV</sequence>
<dbReference type="AlphaFoldDB" id="A0A369IZN9"/>
<accession>A0A369IZN9</accession>
<keyword evidence="2" id="KW-1185">Reference proteome</keyword>
<dbReference type="EMBL" id="LUEZ02000184">
    <property type="protein sequence ID" value="RDB15209.1"/>
    <property type="molecule type" value="Genomic_DNA"/>
</dbReference>
<comment type="caution">
    <text evidence="1">The sequence shown here is derived from an EMBL/GenBank/DDBJ whole genome shotgun (WGS) entry which is preliminary data.</text>
</comment>
<organism evidence="1 2">
    <name type="scientific">Hypsizygus marmoreus</name>
    <name type="common">White beech mushroom</name>
    <name type="synonym">Agaricus marmoreus</name>
    <dbReference type="NCBI Taxonomy" id="39966"/>
    <lineage>
        <taxon>Eukaryota</taxon>
        <taxon>Fungi</taxon>
        <taxon>Dikarya</taxon>
        <taxon>Basidiomycota</taxon>
        <taxon>Agaricomycotina</taxon>
        <taxon>Agaricomycetes</taxon>
        <taxon>Agaricomycetidae</taxon>
        <taxon>Agaricales</taxon>
        <taxon>Tricholomatineae</taxon>
        <taxon>Lyophyllaceae</taxon>
        <taxon>Hypsizygus</taxon>
    </lineage>
</organism>
<evidence type="ECO:0000313" key="2">
    <source>
        <dbReference type="Proteomes" id="UP000076154"/>
    </source>
</evidence>
<reference evidence="1" key="1">
    <citation type="submission" date="2018-04" db="EMBL/GenBank/DDBJ databases">
        <title>Whole genome sequencing of Hypsizygus marmoreus.</title>
        <authorList>
            <person name="Choi I.-G."/>
            <person name="Min B."/>
            <person name="Kim J.-G."/>
            <person name="Kim S."/>
            <person name="Oh Y.-L."/>
            <person name="Kong W.-S."/>
            <person name="Park H."/>
            <person name="Jeong J."/>
            <person name="Song E.-S."/>
        </authorList>
    </citation>
    <scope>NUCLEOTIDE SEQUENCE [LARGE SCALE GENOMIC DNA]</scope>
    <source>
        <strain evidence="1">51987-8</strain>
    </source>
</reference>